<comment type="caution">
    <text evidence="2">The sequence shown here is derived from an EMBL/GenBank/DDBJ whole genome shotgun (WGS) entry which is preliminary data.</text>
</comment>
<gene>
    <name evidence="2" type="ORF">GCM10007890_62080</name>
</gene>
<dbReference type="Pfam" id="PF06226">
    <property type="entry name" value="DUF1007"/>
    <property type="match status" value="1"/>
</dbReference>
<keyword evidence="3" id="KW-1185">Reference proteome</keyword>
<dbReference type="EMBL" id="BSPL01000033">
    <property type="protein sequence ID" value="GLS74193.1"/>
    <property type="molecule type" value="Genomic_DNA"/>
</dbReference>
<proteinExistence type="predicted"/>
<dbReference type="Proteomes" id="UP001157440">
    <property type="component" value="Unassembled WGS sequence"/>
</dbReference>
<organism evidence="2 3">
    <name type="scientific">Methylobacterium tardum</name>
    <dbReference type="NCBI Taxonomy" id="374432"/>
    <lineage>
        <taxon>Bacteria</taxon>
        <taxon>Pseudomonadati</taxon>
        <taxon>Pseudomonadota</taxon>
        <taxon>Alphaproteobacteria</taxon>
        <taxon>Hyphomicrobiales</taxon>
        <taxon>Methylobacteriaceae</taxon>
        <taxon>Methylobacterium</taxon>
    </lineage>
</organism>
<protein>
    <submittedName>
        <fullName evidence="2">ABC transporter substrate-binding protein</fullName>
    </submittedName>
</protein>
<name>A0AA37TTR5_9HYPH</name>
<evidence type="ECO:0000256" key="1">
    <source>
        <dbReference type="SAM" id="MobiDB-lite"/>
    </source>
</evidence>
<feature type="region of interest" description="Disordered" evidence="1">
    <location>
        <begin position="1"/>
        <end position="35"/>
    </location>
</feature>
<evidence type="ECO:0000313" key="2">
    <source>
        <dbReference type="EMBL" id="GLS74193.1"/>
    </source>
</evidence>
<dbReference type="InterPro" id="IPR018247">
    <property type="entry name" value="EF_Hand_1_Ca_BS"/>
</dbReference>
<dbReference type="AlphaFoldDB" id="A0AA37TTR5"/>
<evidence type="ECO:0000313" key="3">
    <source>
        <dbReference type="Proteomes" id="UP001157440"/>
    </source>
</evidence>
<reference evidence="3" key="1">
    <citation type="journal article" date="2019" name="Int. J. Syst. Evol. Microbiol.">
        <title>The Global Catalogue of Microorganisms (GCM) 10K type strain sequencing project: providing services to taxonomists for standard genome sequencing and annotation.</title>
        <authorList>
            <consortium name="The Broad Institute Genomics Platform"/>
            <consortium name="The Broad Institute Genome Sequencing Center for Infectious Disease"/>
            <person name="Wu L."/>
            <person name="Ma J."/>
        </authorList>
    </citation>
    <scope>NUCLEOTIDE SEQUENCE [LARGE SCALE GENOMIC DNA]</scope>
    <source>
        <strain evidence="3">NBRC 103632</strain>
    </source>
</reference>
<dbReference type="InterPro" id="IPR010412">
    <property type="entry name" value="DUF1007"/>
</dbReference>
<sequence length="262" mass="27694">MARLTAGRDRPRASLSPNRHARKTRPDRFPPAASVPPPMLIAAHCPKPRALALAALLACAASEASAHPHVWVTAKAQLVYEGGKLVGVRDTWSFDPEYTAYVTQGLDTNKDGTLSPDELAGLAAENTANLAEFGYFTKLKVGGKEQAFADPREPAARMEDKALVMTFLLPLKTPVLQGRGVAALEVYDPTYFVAFSFADGPEAATLAGAPQGCAATVTRPKTEQPKTAEAGSSGMTEAFFEALTAASSYGVQFASRVLVACP</sequence>
<feature type="compositionally biased region" description="Basic and acidic residues" evidence="1">
    <location>
        <begin position="1"/>
        <end position="12"/>
    </location>
</feature>
<accession>A0AA37TTR5</accession>
<dbReference type="PROSITE" id="PS00018">
    <property type="entry name" value="EF_HAND_1"/>
    <property type="match status" value="1"/>
</dbReference>